<keyword evidence="5" id="KW-1185">Reference proteome</keyword>
<dbReference type="PRINTS" id="PR01438">
    <property type="entry name" value="UNVRSLSTRESS"/>
</dbReference>
<gene>
    <name evidence="4" type="ORF">SAMN04488694_1059</name>
    <name evidence="3" type="ORF">SAMN05192552_10149</name>
</gene>
<protein>
    <submittedName>
        <fullName evidence="3">Nucleotide-binding universal stress protein, UspA family</fullName>
    </submittedName>
</protein>
<dbReference type="STRING" id="392421.SAMN04488694_1059"/>
<dbReference type="InterPro" id="IPR014729">
    <property type="entry name" value="Rossmann-like_a/b/a_fold"/>
</dbReference>
<reference evidence="5 6" key="1">
    <citation type="submission" date="2016-10" db="EMBL/GenBank/DDBJ databases">
        <authorList>
            <person name="Varghese N."/>
            <person name="Submissions S."/>
        </authorList>
    </citation>
    <scope>NUCLEOTIDE SEQUENCE [LARGE SCALE GENOMIC DNA]</scope>
    <source>
        <strain evidence="3 6">CDM_1</strain>
        <strain evidence="5">CDM_6</strain>
    </source>
</reference>
<dbReference type="InterPro" id="IPR006015">
    <property type="entry name" value="Universal_stress_UspA"/>
</dbReference>
<evidence type="ECO:0000313" key="4">
    <source>
        <dbReference type="EMBL" id="SET26750.1"/>
    </source>
</evidence>
<evidence type="ECO:0000259" key="2">
    <source>
        <dbReference type="Pfam" id="PF00582"/>
    </source>
</evidence>
<dbReference type="PANTHER" id="PTHR46268:SF24">
    <property type="entry name" value="UNIVERSAL STRESS PROTEIN"/>
    <property type="match status" value="1"/>
</dbReference>
<dbReference type="Proteomes" id="UP000324021">
    <property type="component" value="Unassembled WGS sequence"/>
</dbReference>
<accession>A0A1G6SHG4</accession>
<comment type="similarity">
    <text evidence="1">Belongs to the universal stress protein A family.</text>
</comment>
<evidence type="ECO:0000313" key="6">
    <source>
        <dbReference type="Proteomes" id="UP000324021"/>
    </source>
</evidence>
<name>A0A1G6SHG4_9EURY</name>
<dbReference type="PANTHER" id="PTHR46268">
    <property type="entry name" value="STRESS RESPONSE PROTEIN NHAX"/>
    <property type="match status" value="1"/>
</dbReference>
<organism evidence="3 6">
    <name type="scientific">Natrinema hispanicum</name>
    <dbReference type="NCBI Taxonomy" id="392421"/>
    <lineage>
        <taxon>Archaea</taxon>
        <taxon>Methanobacteriati</taxon>
        <taxon>Methanobacteriota</taxon>
        <taxon>Stenosarchaea group</taxon>
        <taxon>Halobacteria</taxon>
        <taxon>Halobacteriales</taxon>
        <taxon>Natrialbaceae</taxon>
        <taxon>Natrinema</taxon>
    </lineage>
</organism>
<dbReference type="SUPFAM" id="SSF52402">
    <property type="entry name" value="Adenine nucleotide alpha hydrolases-like"/>
    <property type="match status" value="1"/>
</dbReference>
<dbReference type="InterPro" id="IPR006016">
    <property type="entry name" value="UspA"/>
</dbReference>
<evidence type="ECO:0000313" key="3">
    <source>
        <dbReference type="EMBL" id="SDD15596.1"/>
    </source>
</evidence>
<dbReference type="EMBL" id="FMZP01000014">
    <property type="protein sequence ID" value="SDD15596.1"/>
    <property type="molecule type" value="Genomic_DNA"/>
</dbReference>
<dbReference type="EMBL" id="FOIC01000005">
    <property type="protein sequence ID" value="SET26750.1"/>
    <property type="molecule type" value="Genomic_DNA"/>
</dbReference>
<dbReference type="CDD" id="cd00293">
    <property type="entry name" value="USP-like"/>
    <property type="match status" value="1"/>
</dbReference>
<feature type="domain" description="UspA" evidence="2">
    <location>
        <begin position="2"/>
        <end position="134"/>
    </location>
</feature>
<proteinExistence type="inferred from homology"/>
<dbReference type="RefSeq" id="WP_092931314.1">
    <property type="nucleotide sequence ID" value="NZ_FMZP01000014.1"/>
</dbReference>
<dbReference type="OrthoDB" id="105697at2157"/>
<reference evidence="4" key="2">
    <citation type="submission" date="2016-10" db="EMBL/GenBank/DDBJ databases">
        <authorList>
            <person name="de Groot N.N."/>
        </authorList>
    </citation>
    <scope>NUCLEOTIDE SEQUENCE [LARGE SCALE GENOMIC DNA]</scope>
    <source>
        <strain evidence="4">CDM_6</strain>
    </source>
</reference>
<dbReference type="Proteomes" id="UP000199320">
    <property type="component" value="Unassembled WGS sequence"/>
</dbReference>
<evidence type="ECO:0000256" key="1">
    <source>
        <dbReference type="ARBA" id="ARBA00008791"/>
    </source>
</evidence>
<sequence>MTRVLVPIDGSSQSTDALEEAFDLFPGAEIHVLHVIQVTRVPSDPGMTPYEYAKEKGQAFLEDAATTADTHGRRIETALIEGHTARTVLRYIDEHDIDHVVMGSTGRSGMSRVLLGSVAEAVTRRAPVSVTIAR</sequence>
<dbReference type="Gene3D" id="3.40.50.620">
    <property type="entry name" value="HUPs"/>
    <property type="match status" value="1"/>
</dbReference>
<dbReference type="Pfam" id="PF00582">
    <property type="entry name" value="Usp"/>
    <property type="match status" value="1"/>
</dbReference>
<dbReference type="AlphaFoldDB" id="A0A1G6SHG4"/>
<evidence type="ECO:0000313" key="5">
    <source>
        <dbReference type="Proteomes" id="UP000199320"/>
    </source>
</evidence>